<feature type="transmembrane region" description="Helical" evidence="1">
    <location>
        <begin position="232"/>
        <end position="256"/>
    </location>
</feature>
<dbReference type="OrthoDB" id="7585068at2"/>
<feature type="transmembrane region" description="Helical" evidence="1">
    <location>
        <begin position="192"/>
        <end position="212"/>
    </location>
</feature>
<evidence type="ECO:0000259" key="2">
    <source>
        <dbReference type="Pfam" id="PF25231"/>
    </source>
</evidence>
<keyword evidence="1" id="KW-0472">Membrane</keyword>
<sequence length="277" mass="28816">MAKMGAVWDRTAEFLGERAGLLVPLALVTLVAPAAISANLSAAAGQTGIVYSAALVLQLLLWLVSLWGTLVVTGLAVGAPGIRAAGVVARNRLVASLIVTLTLSILGGVLMIPIFLLLLFAGYDLTVLARMNGPAPIDPATGMRIAAYMILLGAVLIVLFVRMIVVNAVLLREGGLFGSIRRSWQLTRRHTFRILGVLILFVVVTGVCQLAAQSVFGSVFALLLGGARTGMSPALVLTTIVTAIVQAGFMVVFAAFQGTLYVALTGETGQPDLHAAA</sequence>
<evidence type="ECO:0000256" key="1">
    <source>
        <dbReference type="SAM" id="Phobius"/>
    </source>
</evidence>
<accession>A0A2U0SDZ2</accession>
<feature type="domain" description="DUF7847" evidence="2">
    <location>
        <begin position="21"/>
        <end position="258"/>
    </location>
</feature>
<feature type="transmembrane region" description="Helical" evidence="1">
    <location>
        <begin position="59"/>
        <end position="82"/>
    </location>
</feature>
<feature type="transmembrane region" description="Helical" evidence="1">
    <location>
        <begin position="145"/>
        <end position="171"/>
    </location>
</feature>
<comment type="caution">
    <text evidence="3">The sequence shown here is derived from an EMBL/GenBank/DDBJ whole genome shotgun (WGS) entry which is preliminary data.</text>
</comment>
<dbReference type="EMBL" id="QENQ01000001">
    <property type="protein sequence ID" value="PVX29602.1"/>
    <property type="molecule type" value="Genomic_DNA"/>
</dbReference>
<evidence type="ECO:0000313" key="4">
    <source>
        <dbReference type="Proteomes" id="UP000245890"/>
    </source>
</evidence>
<keyword evidence="1" id="KW-0812">Transmembrane</keyword>
<gene>
    <name evidence="3" type="ORF">DD559_09940</name>
</gene>
<reference evidence="3 4" key="1">
    <citation type="submission" date="2018-05" db="EMBL/GenBank/DDBJ databases">
        <title>Description of Sphingomonas pokkalii sp nov, isolated from the rhizosphere of saline tolerant pokkali rice and its draft genome analysis.</title>
        <authorList>
            <person name="Menon R."/>
            <person name="Kumari S."/>
            <person name="Rameshkumar N."/>
        </authorList>
    </citation>
    <scope>NUCLEOTIDE SEQUENCE [LARGE SCALE GENOMIC DNA]</scope>
    <source>
        <strain evidence="3 4">L3B27</strain>
    </source>
</reference>
<protein>
    <recommendedName>
        <fullName evidence="2">DUF7847 domain-containing protein</fullName>
    </recommendedName>
</protein>
<name>A0A2U0SDZ2_9SPHN</name>
<dbReference type="RefSeq" id="WP_116469037.1">
    <property type="nucleotide sequence ID" value="NZ_QENQ01000001.1"/>
</dbReference>
<dbReference type="InterPro" id="IPR057169">
    <property type="entry name" value="DUF7847"/>
</dbReference>
<dbReference type="Proteomes" id="UP000245890">
    <property type="component" value="Unassembled WGS sequence"/>
</dbReference>
<dbReference type="AlphaFoldDB" id="A0A2U0SDZ2"/>
<organism evidence="3 4">
    <name type="scientific">Sphingomonas pokkalii</name>
    <dbReference type="NCBI Taxonomy" id="2175090"/>
    <lineage>
        <taxon>Bacteria</taxon>
        <taxon>Pseudomonadati</taxon>
        <taxon>Pseudomonadota</taxon>
        <taxon>Alphaproteobacteria</taxon>
        <taxon>Sphingomonadales</taxon>
        <taxon>Sphingomonadaceae</taxon>
        <taxon>Sphingomonas</taxon>
    </lineage>
</organism>
<feature type="transmembrane region" description="Helical" evidence="1">
    <location>
        <begin position="94"/>
        <end position="125"/>
    </location>
</feature>
<proteinExistence type="predicted"/>
<keyword evidence="4" id="KW-1185">Reference proteome</keyword>
<keyword evidence="1" id="KW-1133">Transmembrane helix</keyword>
<dbReference type="Pfam" id="PF25231">
    <property type="entry name" value="DUF7847"/>
    <property type="match status" value="1"/>
</dbReference>
<evidence type="ECO:0000313" key="3">
    <source>
        <dbReference type="EMBL" id="PVX29602.1"/>
    </source>
</evidence>